<name>A0A1V5ZK05_9BACT</name>
<dbReference type="Proteomes" id="UP000485621">
    <property type="component" value="Unassembled WGS sequence"/>
</dbReference>
<sequence length="381" mass="44602">MANPKIMSYSSRGVKIENITEGVPINIFVKDGIPLAIKIDQDTTYIKYKIKVEFSKKDEKIVKEDVLKNKQLFALFNSMKQYMFSSDTIVYCFYKNRKIYVYDCMSNTNYFPFCDIEKIAYNKKYNYGKTKGNEVGFIPMKPILSGYKSSKEVLEFIDKYLKEHEELKITDLFIMPAFPEFSSSTYKFLDEQHKNDLTPEEQDFDIEEIIKSLDSELVLEEEKKEKFVPLIKLSSELDKETKYTISFIKSYIANNKISLNDIENTLISPTAELWTVWSNVEMMGIVYKKLINVFSNVVQAGVNLRKYPFEVLSKVFYDIFITEEKDFISKLSPTQKSAFTEKFLTKVLADEYTYFLNAFYSNYGKHFVPHWLLGDIPNISK</sequence>
<comment type="caution">
    <text evidence="1">The sequence shown here is derived from an EMBL/GenBank/DDBJ whole genome shotgun (WGS) entry which is preliminary data.</text>
</comment>
<evidence type="ECO:0000313" key="1">
    <source>
        <dbReference type="EMBL" id="OQB40517.1"/>
    </source>
</evidence>
<dbReference type="AlphaFoldDB" id="A0A1V5ZK05"/>
<dbReference type="EMBL" id="MWDB01000041">
    <property type="protein sequence ID" value="OQB40517.1"/>
    <property type="molecule type" value="Genomic_DNA"/>
</dbReference>
<proteinExistence type="predicted"/>
<accession>A0A1V5ZK05</accession>
<gene>
    <name evidence="1" type="ORF">BWY04_01317</name>
</gene>
<organism evidence="1">
    <name type="scientific">candidate division CPR1 bacterium ADurb.Bin160</name>
    <dbReference type="NCBI Taxonomy" id="1852826"/>
    <lineage>
        <taxon>Bacteria</taxon>
        <taxon>candidate division CPR1</taxon>
    </lineage>
</organism>
<protein>
    <submittedName>
        <fullName evidence="1">Uncharacterized protein</fullName>
    </submittedName>
</protein>
<reference evidence="1" key="1">
    <citation type="submission" date="2017-02" db="EMBL/GenBank/DDBJ databases">
        <title>Delving into the versatile metabolic prowess of the omnipresent phylum Bacteroidetes.</title>
        <authorList>
            <person name="Nobu M.K."/>
            <person name="Mei R."/>
            <person name="Narihiro T."/>
            <person name="Kuroda K."/>
            <person name="Liu W.-T."/>
        </authorList>
    </citation>
    <scope>NUCLEOTIDE SEQUENCE</scope>
    <source>
        <strain evidence="1">ADurb.Bin160</strain>
    </source>
</reference>